<sequence>MTVSDRAATAQPAATARSMTWGWIALTAITLGSWWLAPAHFTTTVAASTPITALVLVLAIVKVRLIFRYFMEVHTAPRWLRHATDAWIAVLFGAVFVVYLL</sequence>
<accession>A4T659</accession>
<reference evidence="7" key="1">
    <citation type="submission" date="2007-04" db="EMBL/GenBank/DDBJ databases">
        <authorList>
            <consortium name="US DOE Joint Genome Institute"/>
            <person name="Copeland A."/>
            <person name="Lucas S."/>
            <person name="Lapidus A."/>
            <person name="Barry K."/>
            <person name="Detter J.C."/>
            <person name="Glavina del Rio T."/>
            <person name="Hammon N."/>
            <person name="Israni S."/>
            <person name="Dalin E."/>
            <person name="Tice H."/>
            <person name="Pitluck S."/>
            <person name="Chain P."/>
            <person name="Malfatti S."/>
            <person name="Shin M."/>
            <person name="Vergez L."/>
            <person name="Schmutz J."/>
            <person name="Larimer F."/>
            <person name="Land M."/>
            <person name="Hauser L."/>
            <person name="Kyrpides N."/>
            <person name="Mikhailova N."/>
            <person name="Miller C."/>
            <person name="Richardson P."/>
        </authorList>
    </citation>
    <scope>NUCLEOTIDE SEQUENCE</scope>
    <source>
        <strain evidence="7">PYR-GCK</strain>
    </source>
</reference>
<dbReference type="HOGENOM" id="CLU_175439_0_0_11"/>
<dbReference type="STRING" id="350054.Mflv_1249"/>
<organism evidence="7">
    <name type="scientific">Mycolicibacterium gilvum (strain PYR-GCK)</name>
    <name type="common">Mycobacterium gilvum (strain PYR-GCK)</name>
    <dbReference type="NCBI Taxonomy" id="350054"/>
    <lineage>
        <taxon>Bacteria</taxon>
        <taxon>Bacillati</taxon>
        <taxon>Actinomycetota</taxon>
        <taxon>Actinomycetes</taxon>
        <taxon>Mycobacteriales</taxon>
        <taxon>Mycobacteriaceae</taxon>
        <taxon>Mycolicibacterium</taxon>
    </lineage>
</organism>
<feature type="transmembrane region" description="Helical" evidence="6">
    <location>
        <begin position="79"/>
        <end position="100"/>
    </location>
</feature>
<dbReference type="KEGG" id="mgi:Mflv_1249"/>
<keyword evidence="4 6" id="KW-1133">Transmembrane helix</keyword>
<keyword evidence="5 6" id="KW-0472">Membrane</keyword>
<proteinExistence type="predicted"/>
<evidence type="ECO:0000256" key="3">
    <source>
        <dbReference type="ARBA" id="ARBA00022692"/>
    </source>
</evidence>
<evidence type="ECO:0000256" key="1">
    <source>
        <dbReference type="ARBA" id="ARBA00004651"/>
    </source>
</evidence>
<dbReference type="eggNOG" id="ENOG5031F3I">
    <property type="taxonomic scope" value="Bacteria"/>
</dbReference>
<evidence type="ECO:0000256" key="6">
    <source>
        <dbReference type="SAM" id="Phobius"/>
    </source>
</evidence>
<comment type="subcellular location">
    <subcellularLocation>
        <location evidence="1">Cell membrane</location>
        <topology evidence="1">Multi-pass membrane protein</topology>
    </subcellularLocation>
</comment>
<evidence type="ECO:0000256" key="2">
    <source>
        <dbReference type="ARBA" id="ARBA00022475"/>
    </source>
</evidence>
<feature type="transmembrane region" description="Helical" evidence="6">
    <location>
        <begin position="47"/>
        <end position="67"/>
    </location>
</feature>
<dbReference type="InterPro" id="IPR005171">
    <property type="entry name" value="Cyt_c_oxidase_su4_prok"/>
</dbReference>
<evidence type="ECO:0000313" key="7">
    <source>
        <dbReference type="EMBL" id="ABP43731.1"/>
    </source>
</evidence>
<evidence type="ECO:0008006" key="8">
    <source>
        <dbReference type="Google" id="ProtNLM"/>
    </source>
</evidence>
<dbReference type="GO" id="GO:0005886">
    <property type="term" value="C:plasma membrane"/>
    <property type="evidence" value="ECO:0007669"/>
    <property type="project" value="UniProtKB-SubCell"/>
</dbReference>
<evidence type="ECO:0000256" key="4">
    <source>
        <dbReference type="ARBA" id="ARBA00022989"/>
    </source>
</evidence>
<dbReference type="Pfam" id="PF03626">
    <property type="entry name" value="COX4_pro"/>
    <property type="match status" value="1"/>
</dbReference>
<protein>
    <recommendedName>
        <fullName evidence="8">Prokaryotic cytochrome C oxidase subunit IV family protein</fullName>
    </recommendedName>
</protein>
<evidence type="ECO:0000256" key="5">
    <source>
        <dbReference type="ARBA" id="ARBA00023136"/>
    </source>
</evidence>
<reference evidence="7" key="2">
    <citation type="journal article" date="2013" name="PLoS ONE">
        <title>A Gene Expression Study of the Activities of Aromatic Ring-Cleavage Dioxygenases in Mycobacterium gilvum PYR-GCK to Changes in Salinity and pH during Pyrene Degradation.</title>
        <authorList>
            <person name="Badejo A.C."/>
            <person name="Badejo A.O."/>
            <person name="Shin K.H."/>
            <person name="Chai Y.G."/>
        </authorList>
    </citation>
    <scope>NUCLEOTIDE SEQUENCE [LARGE SCALE GENOMIC DNA]</scope>
    <source>
        <strain evidence="7">PYR-GCK</strain>
    </source>
</reference>
<keyword evidence="3 6" id="KW-0812">Transmembrane</keyword>
<name>A4T659_MYCGI</name>
<keyword evidence="2" id="KW-1003">Cell membrane</keyword>
<gene>
    <name evidence="7" type="ordered locus">Mflv_1249</name>
</gene>
<feature type="transmembrane region" description="Helical" evidence="6">
    <location>
        <begin position="21"/>
        <end position="41"/>
    </location>
</feature>
<dbReference type="AlphaFoldDB" id="A4T659"/>
<dbReference type="EMBL" id="CP000656">
    <property type="protein sequence ID" value="ABP43731.1"/>
    <property type="molecule type" value="Genomic_DNA"/>
</dbReference>